<evidence type="ECO:0000313" key="2">
    <source>
        <dbReference type="EMBL" id="VDM98996.1"/>
    </source>
</evidence>
<proteinExistence type="inferred from homology"/>
<comment type="similarity">
    <text evidence="1">Belongs to the dynein light chain Tctex-type family.</text>
</comment>
<dbReference type="AlphaFoldDB" id="A0A0N5CRI5"/>
<gene>
    <name evidence="2" type="ORF">TCLT_LOCUS2836</name>
</gene>
<dbReference type="GO" id="GO:0007018">
    <property type="term" value="P:microtubule-based movement"/>
    <property type="evidence" value="ECO:0007669"/>
    <property type="project" value="TreeGrafter"/>
</dbReference>
<reference evidence="2 3" key="2">
    <citation type="submission" date="2018-11" db="EMBL/GenBank/DDBJ databases">
        <authorList>
            <consortium name="Pathogen Informatics"/>
        </authorList>
    </citation>
    <scope>NUCLEOTIDE SEQUENCE [LARGE SCALE GENOMIC DNA]</scope>
</reference>
<reference evidence="4" key="1">
    <citation type="submission" date="2017-02" db="UniProtKB">
        <authorList>
            <consortium name="WormBaseParasite"/>
        </authorList>
    </citation>
    <scope>IDENTIFICATION</scope>
</reference>
<dbReference type="PANTHER" id="PTHR21255">
    <property type="entry name" value="T-COMPLEX-ASSOCIATED-TESTIS-EXPRESSED 1/ DYNEIN LIGHT CHAIN"/>
    <property type="match status" value="1"/>
</dbReference>
<dbReference type="InterPro" id="IPR005334">
    <property type="entry name" value="Tctex-1-like"/>
</dbReference>
<dbReference type="PANTHER" id="PTHR21255:SF7">
    <property type="entry name" value="DYNEIN LIGHT CHAIN TCTEX-TYPE PROTEIN 2B"/>
    <property type="match status" value="1"/>
</dbReference>
<dbReference type="WBParaSite" id="TCLT_0000283501-mRNA-1">
    <property type="protein sequence ID" value="TCLT_0000283501-mRNA-1"/>
    <property type="gene ID" value="TCLT_0000283501"/>
</dbReference>
<dbReference type="Gene3D" id="3.30.1140.40">
    <property type="entry name" value="Tctex-1"/>
    <property type="match status" value="1"/>
</dbReference>
<dbReference type="Pfam" id="PF03645">
    <property type="entry name" value="Tctex-1"/>
    <property type="match status" value="1"/>
</dbReference>
<dbReference type="GO" id="GO:0005868">
    <property type="term" value="C:cytoplasmic dynein complex"/>
    <property type="evidence" value="ECO:0007669"/>
    <property type="project" value="TreeGrafter"/>
</dbReference>
<name>A0A0N5CRI5_THECL</name>
<protein>
    <submittedName>
        <fullName evidence="4">DUF148 domain-containing protein</fullName>
    </submittedName>
</protein>
<dbReference type="STRING" id="103827.A0A0N5CRI5"/>
<evidence type="ECO:0000313" key="3">
    <source>
        <dbReference type="Proteomes" id="UP000276776"/>
    </source>
</evidence>
<dbReference type="GO" id="GO:0005737">
    <property type="term" value="C:cytoplasm"/>
    <property type="evidence" value="ECO:0007669"/>
    <property type="project" value="TreeGrafter"/>
</dbReference>
<organism evidence="4">
    <name type="scientific">Thelazia callipaeda</name>
    <name type="common">Oriental eyeworm</name>
    <name type="synonym">Parasitic nematode</name>
    <dbReference type="NCBI Taxonomy" id="103827"/>
    <lineage>
        <taxon>Eukaryota</taxon>
        <taxon>Metazoa</taxon>
        <taxon>Ecdysozoa</taxon>
        <taxon>Nematoda</taxon>
        <taxon>Chromadorea</taxon>
        <taxon>Rhabditida</taxon>
        <taxon>Spirurina</taxon>
        <taxon>Spiruromorpha</taxon>
        <taxon>Thelazioidea</taxon>
        <taxon>Thelaziidae</taxon>
        <taxon>Thelazia</taxon>
    </lineage>
</organism>
<dbReference type="InterPro" id="IPR038586">
    <property type="entry name" value="Tctex-1-like_sf"/>
</dbReference>
<evidence type="ECO:0000256" key="1">
    <source>
        <dbReference type="ARBA" id="ARBA00005361"/>
    </source>
</evidence>
<sequence>MTHQKMSLRNQISGQEHGADLTTAPFGCQTFMESYKNECFHEAKYMDNMHGPPFITLLNPEDRKEFENIRSQDNITGYQIIDNLKQWAAKKNPQIQAQLEEAIGNTEESVTEALLIVENMESCCLVKQLLTQLIENDADLGLTMEERLNRKSVIIKDIPHNVFNQQMSALIRKEKYHQIQRVDPYGLINFRFRANVGRRIIEEVLTENLSGLTYESNDIEELSKSLALKIRCRLKELDLPRYKYIVQVILGEERGQGARYKASGGCIWDNDSDSVAYHTYSHQQELDHTAPGQTSVLRTCRPRRDSTGCNERRSFEARLLAN</sequence>
<keyword evidence="3" id="KW-1185">Reference proteome</keyword>
<evidence type="ECO:0000313" key="4">
    <source>
        <dbReference type="WBParaSite" id="TCLT_0000283501-mRNA-1"/>
    </source>
</evidence>
<dbReference type="OrthoDB" id="10260741at2759"/>
<dbReference type="GO" id="GO:0045505">
    <property type="term" value="F:dynein intermediate chain binding"/>
    <property type="evidence" value="ECO:0007669"/>
    <property type="project" value="TreeGrafter"/>
</dbReference>
<dbReference type="Proteomes" id="UP000276776">
    <property type="component" value="Unassembled WGS sequence"/>
</dbReference>
<accession>A0A0N5CRI5</accession>
<dbReference type="EMBL" id="UYYF01000731">
    <property type="protein sequence ID" value="VDM98996.1"/>
    <property type="molecule type" value="Genomic_DNA"/>
</dbReference>
<dbReference type="CDD" id="cd21459">
    <property type="entry name" value="DLC-like_TCTEX1D2"/>
    <property type="match status" value="1"/>
</dbReference>